<evidence type="ECO:0000313" key="1">
    <source>
        <dbReference type="EMBL" id="THU58879.1"/>
    </source>
</evidence>
<evidence type="ECO:0000313" key="2">
    <source>
        <dbReference type="Proteomes" id="UP000317650"/>
    </source>
</evidence>
<organism evidence="1 2">
    <name type="scientific">Musa balbisiana</name>
    <name type="common">Banana</name>
    <dbReference type="NCBI Taxonomy" id="52838"/>
    <lineage>
        <taxon>Eukaryota</taxon>
        <taxon>Viridiplantae</taxon>
        <taxon>Streptophyta</taxon>
        <taxon>Embryophyta</taxon>
        <taxon>Tracheophyta</taxon>
        <taxon>Spermatophyta</taxon>
        <taxon>Magnoliopsida</taxon>
        <taxon>Liliopsida</taxon>
        <taxon>Zingiberales</taxon>
        <taxon>Musaceae</taxon>
        <taxon>Musa</taxon>
    </lineage>
</organism>
<dbReference type="EMBL" id="PYDT01000006">
    <property type="protein sequence ID" value="THU58879.1"/>
    <property type="molecule type" value="Genomic_DNA"/>
</dbReference>
<reference evidence="1 2" key="1">
    <citation type="journal article" date="2019" name="Nat. Plants">
        <title>Genome sequencing of Musa balbisiana reveals subgenome evolution and function divergence in polyploid bananas.</title>
        <authorList>
            <person name="Yao X."/>
        </authorList>
    </citation>
    <scope>NUCLEOTIDE SEQUENCE [LARGE SCALE GENOMIC DNA]</scope>
    <source>
        <strain evidence="2">cv. DH-PKW</strain>
        <tissue evidence="1">Leaves</tissue>
    </source>
</reference>
<accession>A0A4S8JC21</accession>
<dbReference type="AlphaFoldDB" id="A0A4S8JC21"/>
<comment type="caution">
    <text evidence="1">The sequence shown here is derived from an EMBL/GenBank/DDBJ whole genome shotgun (WGS) entry which is preliminary data.</text>
</comment>
<protein>
    <submittedName>
        <fullName evidence="1">Uncharacterized protein</fullName>
    </submittedName>
</protein>
<sequence length="157" mass="17620">MELNQQFASDTSGDSARHSNALGDAKLKQAVESITAAPCRRLTVTPPGSRPAYGGFHWTSYRGQKTTVPVVRITGGQSQKRSRRRAPRELTNSCLYDIHSISSSEATICGSRRKSKCSLPENSTEDGDDVSEVLHSYDEWAFNHHRQRRRFELIKIK</sequence>
<proteinExistence type="predicted"/>
<dbReference type="Proteomes" id="UP000317650">
    <property type="component" value="Chromosome 3"/>
</dbReference>
<keyword evidence="2" id="KW-1185">Reference proteome</keyword>
<gene>
    <name evidence="1" type="ORF">C4D60_Mb03t19120</name>
</gene>
<name>A0A4S8JC21_MUSBA</name>